<gene>
    <name evidence="2" type="ORF">GUJ93_ZPchr0010g7469</name>
</gene>
<reference evidence="2" key="1">
    <citation type="journal article" date="2021" name="bioRxiv">
        <title>Whole Genome Assembly and Annotation of Northern Wild Rice, Zizania palustris L., Supports a Whole Genome Duplication in the Zizania Genus.</title>
        <authorList>
            <person name="Haas M."/>
            <person name="Kono T."/>
            <person name="Macchietto M."/>
            <person name="Millas R."/>
            <person name="McGilp L."/>
            <person name="Shao M."/>
            <person name="Duquette J."/>
            <person name="Hirsch C.N."/>
            <person name="Kimball J."/>
        </authorList>
    </citation>
    <scope>NUCLEOTIDE SEQUENCE</scope>
    <source>
        <tissue evidence="2">Fresh leaf tissue</tissue>
    </source>
</reference>
<feature type="region of interest" description="Disordered" evidence="1">
    <location>
        <begin position="34"/>
        <end position="61"/>
    </location>
</feature>
<accession>A0A8J5WFA1</accession>
<protein>
    <submittedName>
        <fullName evidence="2">Uncharacterized protein</fullName>
    </submittedName>
</protein>
<reference evidence="2" key="2">
    <citation type="submission" date="2021-02" db="EMBL/GenBank/DDBJ databases">
        <authorList>
            <person name="Kimball J.A."/>
            <person name="Haas M.W."/>
            <person name="Macchietto M."/>
            <person name="Kono T."/>
            <person name="Duquette J."/>
            <person name="Shao M."/>
        </authorList>
    </citation>
    <scope>NUCLEOTIDE SEQUENCE</scope>
    <source>
        <tissue evidence="2">Fresh leaf tissue</tissue>
    </source>
</reference>
<evidence type="ECO:0000313" key="3">
    <source>
        <dbReference type="Proteomes" id="UP000729402"/>
    </source>
</evidence>
<evidence type="ECO:0000256" key="1">
    <source>
        <dbReference type="SAM" id="MobiDB-lite"/>
    </source>
</evidence>
<keyword evidence="3" id="KW-1185">Reference proteome</keyword>
<name>A0A8J5WFA1_ZIZPA</name>
<proteinExistence type="predicted"/>
<sequence length="116" mass="12743">MNRRLCRRQRRLEQPRPVGLLEGAGLREAVVGAGEAGEGQGSSGTALREAAQERGCRWSKSRRQLGSMGAIHKGSRFWANFGRITTDLQKATAPGPLQLKLTMWRFSKHLGGDEGQ</sequence>
<organism evidence="2 3">
    <name type="scientific">Zizania palustris</name>
    <name type="common">Northern wild rice</name>
    <dbReference type="NCBI Taxonomy" id="103762"/>
    <lineage>
        <taxon>Eukaryota</taxon>
        <taxon>Viridiplantae</taxon>
        <taxon>Streptophyta</taxon>
        <taxon>Embryophyta</taxon>
        <taxon>Tracheophyta</taxon>
        <taxon>Spermatophyta</taxon>
        <taxon>Magnoliopsida</taxon>
        <taxon>Liliopsida</taxon>
        <taxon>Poales</taxon>
        <taxon>Poaceae</taxon>
        <taxon>BOP clade</taxon>
        <taxon>Oryzoideae</taxon>
        <taxon>Oryzeae</taxon>
        <taxon>Zizaniinae</taxon>
        <taxon>Zizania</taxon>
    </lineage>
</organism>
<dbReference type="Proteomes" id="UP000729402">
    <property type="component" value="Unassembled WGS sequence"/>
</dbReference>
<dbReference type="EMBL" id="JAAALK010000082">
    <property type="protein sequence ID" value="KAG8087174.1"/>
    <property type="molecule type" value="Genomic_DNA"/>
</dbReference>
<dbReference type="AlphaFoldDB" id="A0A8J5WFA1"/>
<comment type="caution">
    <text evidence="2">The sequence shown here is derived from an EMBL/GenBank/DDBJ whole genome shotgun (WGS) entry which is preliminary data.</text>
</comment>
<evidence type="ECO:0000313" key="2">
    <source>
        <dbReference type="EMBL" id="KAG8087174.1"/>
    </source>
</evidence>